<protein>
    <submittedName>
        <fullName evidence="1">Uncharacterized protein</fullName>
    </submittedName>
</protein>
<keyword evidence="2" id="KW-1185">Reference proteome</keyword>
<sequence length="387" mass="43043">MNDFDSVPPVYTVGPVIDLESQSDKLVLDVTRRNEIMKWLDDQPDSSVVFLCFGSWGSFGEERVKEIVIGLEQSGVRFLWSLRKPPLEDKFEEEILPNGFLEKTKEIGLVCGWAPQKEVVAHKSVGGFVSHCGWNSILESLWFGVPIVTWTMYAEQQLKAFQMVKDLGMGLELKLDYKSTGGEVVSGDEIAEAIKCVMYGAKKVGKKRVKEVSENSRLAVMEGGSSFNSYRGLIDDRTKKMGTVCGWAPQKAVLAHKSVGGFVSHCGWNSILESLWFGVPIVTWPMYAEQQINAFQMVKDLGLGVELRLDYRNTSGEVVLGDEIASAIKCVMESDNEVRKKVKEKSEKSRSAVMEGGSSFAAYGELIENLLRNMSCEANPNSQTLTY</sequence>
<name>A0ACC0Y1H7_9ROSI</name>
<evidence type="ECO:0000313" key="1">
    <source>
        <dbReference type="EMBL" id="KAJ0028267.1"/>
    </source>
</evidence>
<reference evidence="2" key="1">
    <citation type="journal article" date="2023" name="G3 (Bethesda)">
        <title>Genome assembly and association tests identify interacting loci associated with vigor, precocity, and sex in interspecific pistachio rootstocks.</title>
        <authorList>
            <person name="Palmer W."/>
            <person name="Jacygrad E."/>
            <person name="Sagayaradj S."/>
            <person name="Cavanaugh K."/>
            <person name="Han R."/>
            <person name="Bertier L."/>
            <person name="Beede B."/>
            <person name="Kafkas S."/>
            <person name="Golino D."/>
            <person name="Preece J."/>
            <person name="Michelmore R."/>
        </authorList>
    </citation>
    <scope>NUCLEOTIDE SEQUENCE [LARGE SCALE GENOMIC DNA]</scope>
</reference>
<organism evidence="1 2">
    <name type="scientific">Pistacia integerrima</name>
    <dbReference type="NCBI Taxonomy" id="434235"/>
    <lineage>
        <taxon>Eukaryota</taxon>
        <taxon>Viridiplantae</taxon>
        <taxon>Streptophyta</taxon>
        <taxon>Embryophyta</taxon>
        <taxon>Tracheophyta</taxon>
        <taxon>Spermatophyta</taxon>
        <taxon>Magnoliopsida</taxon>
        <taxon>eudicotyledons</taxon>
        <taxon>Gunneridae</taxon>
        <taxon>Pentapetalae</taxon>
        <taxon>rosids</taxon>
        <taxon>malvids</taxon>
        <taxon>Sapindales</taxon>
        <taxon>Anacardiaceae</taxon>
        <taxon>Pistacia</taxon>
    </lineage>
</organism>
<dbReference type="EMBL" id="CM047744">
    <property type="protein sequence ID" value="KAJ0028267.1"/>
    <property type="molecule type" value="Genomic_DNA"/>
</dbReference>
<gene>
    <name evidence="1" type="ORF">Pint_36654</name>
</gene>
<comment type="caution">
    <text evidence="1">The sequence shown here is derived from an EMBL/GenBank/DDBJ whole genome shotgun (WGS) entry which is preliminary data.</text>
</comment>
<dbReference type="Proteomes" id="UP001163603">
    <property type="component" value="Chromosome 9"/>
</dbReference>
<evidence type="ECO:0000313" key="2">
    <source>
        <dbReference type="Proteomes" id="UP001163603"/>
    </source>
</evidence>
<proteinExistence type="predicted"/>
<accession>A0ACC0Y1H7</accession>